<sequence>MRIVLQDMESNIIKEISDISKYEIFTHSPKVKSVEYDENFKIFDKLNQDLIVLRYCKNSQDFIVEYISQNHIDLINSIYVDEYEFVLDYSNVIGRYFSKLFPFLRENKLLKIFNDVAINKEPYEFREVKYIDDILISIYRHKLFFLEDKLFHLSYFEEDLDLLYFAGEEFFNNSERPYILIEGNEILKVNDKFLDYFSIEESEILGLYDFANLNLIDINHDELDMILNNLLNRKSFFETFEFSIIDSKDKRRWLRAFASPSSHNYNPAVKIFFKEITDEKEYELEAYLLRDTLNLVQYENDIAGFYKKKSKQKNYLNDSEERYDEEFLEESIMNNDIKNMEKEQVLKDDIYDDLKKGSVDSFDIFSQLDKSTVFSKGIYNILDLSSGDFNHIISFADFDEESDSVLAISGDSDDSEDVLATGGDSDDSEDVLATGPDSDDSEDVLAIGGDSDDSKYVFSIGGDSDDSEDVFSIREEDYEDDSIEREDLSRINDYVLEDSDNLSEIEFSKYISDSDKENFKSELNNFSKNYDTINTNFRIITEKNREKYINFIMEGEFNENGVNLDYIGFLKDNTDRILIENKLKENLTKMDLLLNEITDINQKLEKTKKSEEKLLNDSHVLIKDLFYIFINIMDYSLNSGLDKTSILENFQRRINVLLLIHRYIGKDFDLLNISLKVYINEVLDYLSKDENLKLNYKLNLEDIHINIGSLTFLGIILYEFVYNIFADDEILISLKKKNGSASLTIKKENESESKGGFNVNLVEEILDSLDFKLFKSENGDCYSISIPIVNEYIVSLNN</sequence>
<reference evidence="3" key="1">
    <citation type="submission" date="2019-04" db="EMBL/GenBank/DDBJ databases">
        <title>Evolution of Biomass-Degrading Anaerobic Consortia Revealed by Metagenomics.</title>
        <authorList>
            <person name="Peng X."/>
        </authorList>
    </citation>
    <scope>NUCLEOTIDE SEQUENCE</scope>
    <source>
        <strain evidence="3">SIG14</strain>
    </source>
</reference>
<proteinExistence type="predicted"/>
<dbReference type="SUPFAM" id="SSF55785">
    <property type="entry name" value="PYP-like sensor domain (PAS domain)"/>
    <property type="match status" value="1"/>
</dbReference>
<comment type="caution">
    <text evidence="3">The sequence shown here is derived from an EMBL/GenBank/DDBJ whole genome shotgun (WGS) entry which is preliminary data.</text>
</comment>
<dbReference type="AlphaFoldDB" id="A0A8T3VLJ1"/>
<protein>
    <recommendedName>
        <fullName evidence="5">Signal transduction histidine kinase</fullName>
    </recommendedName>
</protein>
<evidence type="ECO:0008006" key="5">
    <source>
        <dbReference type="Google" id="ProtNLM"/>
    </source>
</evidence>
<organism evidence="3 4">
    <name type="scientific">Methanobrevibacter olleyae</name>
    <dbReference type="NCBI Taxonomy" id="294671"/>
    <lineage>
        <taxon>Archaea</taxon>
        <taxon>Methanobacteriati</taxon>
        <taxon>Methanobacteriota</taxon>
        <taxon>Methanomada group</taxon>
        <taxon>Methanobacteria</taxon>
        <taxon>Methanobacteriales</taxon>
        <taxon>Methanobacteriaceae</taxon>
        <taxon>Methanobrevibacter</taxon>
    </lineage>
</organism>
<evidence type="ECO:0000313" key="3">
    <source>
        <dbReference type="EMBL" id="MBE6512102.1"/>
    </source>
</evidence>
<evidence type="ECO:0000256" key="2">
    <source>
        <dbReference type="SAM" id="MobiDB-lite"/>
    </source>
</evidence>
<name>A0A8T3VLJ1_METOL</name>
<dbReference type="InterPro" id="IPR035965">
    <property type="entry name" value="PAS-like_dom_sf"/>
</dbReference>
<evidence type="ECO:0000313" key="4">
    <source>
        <dbReference type="Proteomes" id="UP000732619"/>
    </source>
</evidence>
<keyword evidence="1" id="KW-0175">Coiled coil</keyword>
<dbReference type="Proteomes" id="UP000732619">
    <property type="component" value="Unassembled WGS sequence"/>
</dbReference>
<accession>A0A8T3VLJ1</accession>
<feature type="coiled-coil region" evidence="1">
    <location>
        <begin position="590"/>
        <end position="617"/>
    </location>
</feature>
<gene>
    <name evidence="3" type="ORF">E7Z75_02970</name>
</gene>
<feature type="region of interest" description="Disordered" evidence="2">
    <location>
        <begin position="407"/>
        <end position="443"/>
    </location>
</feature>
<evidence type="ECO:0000256" key="1">
    <source>
        <dbReference type="SAM" id="Coils"/>
    </source>
</evidence>
<dbReference type="EMBL" id="SUTG01000008">
    <property type="protein sequence ID" value="MBE6512102.1"/>
    <property type="molecule type" value="Genomic_DNA"/>
</dbReference>